<evidence type="ECO:0000313" key="2">
    <source>
        <dbReference type="Proteomes" id="UP000325579"/>
    </source>
</evidence>
<name>A0A5N6IJ39_9EURO</name>
<gene>
    <name evidence="1" type="ORF">BDV37DRAFT_248052</name>
</gene>
<protein>
    <submittedName>
        <fullName evidence="1">Uncharacterized protein</fullName>
    </submittedName>
</protein>
<sequence>MQETDVTSLMCRALSSRHCPRTSTIPGSLTHNLLVQVEHRQVLYCIRDACIASVEVTRWCAERLYHPPSVRIQTALKPRKESRKVP</sequence>
<dbReference type="GeneID" id="43666641"/>
<accession>A0A5N6IJ39</accession>
<reference evidence="1 2" key="1">
    <citation type="submission" date="2019-04" db="EMBL/GenBank/DDBJ databases">
        <authorList>
            <consortium name="DOE Joint Genome Institute"/>
            <person name="Mondo S."/>
            <person name="Kjaerbolling I."/>
            <person name="Vesth T."/>
            <person name="Frisvad J.C."/>
            <person name="Nybo J.L."/>
            <person name="Theobald S."/>
            <person name="Kildgaard S."/>
            <person name="Isbrandt T."/>
            <person name="Kuo A."/>
            <person name="Sato A."/>
            <person name="Lyhne E.K."/>
            <person name="Kogle M.E."/>
            <person name="Wiebenga A."/>
            <person name="Kun R.S."/>
            <person name="Lubbers R.J."/>
            <person name="Makela M.R."/>
            <person name="Barry K."/>
            <person name="Chovatia M."/>
            <person name="Clum A."/>
            <person name="Daum C."/>
            <person name="Haridas S."/>
            <person name="He G."/>
            <person name="LaButti K."/>
            <person name="Lipzen A."/>
            <person name="Riley R."/>
            <person name="Salamov A."/>
            <person name="Simmons B.A."/>
            <person name="Magnuson J.K."/>
            <person name="Henrissat B."/>
            <person name="Mortensen U.H."/>
            <person name="Larsen T.O."/>
            <person name="Devries R.P."/>
            <person name="Grigoriev I.V."/>
            <person name="Machida M."/>
            <person name="Baker S.E."/>
            <person name="Andersen M.R."/>
            <person name="Cantor M.N."/>
            <person name="Hua S.X."/>
        </authorList>
    </citation>
    <scope>NUCLEOTIDE SEQUENCE [LARGE SCALE GENOMIC DNA]</scope>
    <source>
        <strain evidence="1 2">CBS 119388</strain>
    </source>
</reference>
<dbReference type="RefSeq" id="XP_031941599.1">
    <property type="nucleotide sequence ID" value="XM_032081950.1"/>
</dbReference>
<dbReference type="Proteomes" id="UP000325579">
    <property type="component" value="Unassembled WGS sequence"/>
</dbReference>
<dbReference type="OrthoDB" id="10293005at2759"/>
<keyword evidence="2" id="KW-1185">Reference proteome</keyword>
<accession>A0A5N7DCU1</accession>
<organism evidence="1 2">
    <name type="scientific">Aspergillus pseudonomiae</name>
    <dbReference type="NCBI Taxonomy" id="1506151"/>
    <lineage>
        <taxon>Eukaryota</taxon>
        <taxon>Fungi</taxon>
        <taxon>Dikarya</taxon>
        <taxon>Ascomycota</taxon>
        <taxon>Pezizomycotina</taxon>
        <taxon>Eurotiomycetes</taxon>
        <taxon>Eurotiomycetidae</taxon>
        <taxon>Eurotiales</taxon>
        <taxon>Aspergillaceae</taxon>
        <taxon>Aspergillus</taxon>
        <taxon>Aspergillus subgen. Circumdati</taxon>
    </lineage>
</organism>
<proteinExistence type="predicted"/>
<dbReference type="AlphaFoldDB" id="A0A5N6IJ39"/>
<evidence type="ECO:0000313" key="1">
    <source>
        <dbReference type="EMBL" id="KAE8404280.1"/>
    </source>
</evidence>
<dbReference type="EMBL" id="ML736769">
    <property type="protein sequence ID" value="KAE8404280.1"/>
    <property type="molecule type" value="Genomic_DNA"/>
</dbReference>